<dbReference type="AlphaFoldDB" id="A0A1X0QDJ6"/>
<dbReference type="Proteomes" id="UP000192356">
    <property type="component" value="Unassembled WGS sequence"/>
</dbReference>
<comment type="similarity">
    <text evidence="1">Belongs to the eukaryotic ribosomal protein eL18 family.</text>
</comment>
<dbReference type="GO" id="GO:0022625">
    <property type="term" value="C:cytosolic large ribosomal subunit"/>
    <property type="evidence" value="ECO:0007669"/>
    <property type="project" value="TreeGrafter"/>
</dbReference>
<dbReference type="PANTHER" id="PTHR10934">
    <property type="entry name" value="60S RIBOSOMAL PROTEIN L18"/>
    <property type="match status" value="1"/>
</dbReference>
<evidence type="ECO:0000259" key="4">
    <source>
        <dbReference type="Pfam" id="PF17135"/>
    </source>
</evidence>
<dbReference type="GO" id="GO:0003735">
    <property type="term" value="F:structural constituent of ribosome"/>
    <property type="evidence" value="ECO:0007669"/>
    <property type="project" value="InterPro"/>
</dbReference>
<proteinExistence type="inferred from homology"/>
<comment type="caution">
    <text evidence="5">The sequence shown here is derived from an EMBL/GenBank/DDBJ whole genome shotgun (WGS) entry which is preliminary data.</text>
</comment>
<dbReference type="OrthoDB" id="6353017at2759"/>
<dbReference type="GO" id="GO:0003723">
    <property type="term" value="F:RNA binding"/>
    <property type="evidence" value="ECO:0007669"/>
    <property type="project" value="TreeGrafter"/>
</dbReference>
<keyword evidence="6" id="KW-1185">Reference proteome</keyword>
<dbReference type="VEuPathDB" id="MicrosporidiaDB:HERIO_268"/>
<dbReference type="Gene3D" id="3.100.10.10">
    <property type="match status" value="1"/>
</dbReference>
<evidence type="ECO:0000313" key="6">
    <source>
        <dbReference type="Proteomes" id="UP000192356"/>
    </source>
</evidence>
<feature type="domain" description="Large ribosomal subunit protein uL15/eL18" evidence="4">
    <location>
        <begin position="20"/>
        <end position="180"/>
    </location>
</feature>
<keyword evidence="3" id="KW-0687">Ribonucleoprotein</keyword>
<dbReference type="SUPFAM" id="SSF52080">
    <property type="entry name" value="Ribosomal proteins L15p and L18e"/>
    <property type="match status" value="1"/>
</dbReference>
<dbReference type="PANTHER" id="PTHR10934:SF2">
    <property type="entry name" value="LARGE RIBOSOMAL SUBUNIT PROTEIN EL18"/>
    <property type="match status" value="1"/>
</dbReference>
<evidence type="ECO:0000313" key="5">
    <source>
        <dbReference type="EMBL" id="ORD97871.1"/>
    </source>
</evidence>
<reference evidence="5 6" key="1">
    <citation type="journal article" date="2017" name="Environ. Microbiol.">
        <title>Decay of the glycolytic pathway and adaptation to intranuclear parasitism within Enterocytozoonidae microsporidia.</title>
        <authorList>
            <person name="Wiredu Boakye D."/>
            <person name="Jaroenlak P."/>
            <person name="Prachumwat A."/>
            <person name="Williams T.A."/>
            <person name="Bateman K.S."/>
            <person name="Itsathitphaisarn O."/>
            <person name="Sritunyalucksana K."/>
            <person name="Paszkiewicz K.H."/>
            <person name="Moore K.A."/>
            <person name="Stentiford G.D."/>
            <person name="Williams B.A."/>
        </authorList>
    </citation>
    <scope>NUCLEOTIDE SEQUENCE [LARGE SCALE GENOMIC DNA]</scope>
    <source>
        <strain evidence="5 6">GB1</strain>
    </source>
</reference>
<protein>
    <submittedName>
        <fullName evidence="5">RL18</fullName>
    </submittedName>
</protein>
<keyword evidence="2" id="KW-0689">Ribosomal protein</keyword>
<accession>A0A1X0QDJ6</accession>
<name>A0A1X0QDJ6_9MICR</name>
<evidence type="ECO:0000256" key="2">
    <source>
        <dbReference type="ARBA" id="ARBA00022980"/>
    </source>
</evidence>
<evidence type="ECO:0000256" key="3">
    <source>
        <dbReference type="ARBA" id="ARBA00023274"/>
    </source>
</evidence>
<dbReference type="GO" id="GO:0006412">
    <property type="term" value="P:translation"/>
    <property type="evidence" value="ECO:0007669"/>
    <property type="project" value="InterPro"/>
</dbReference>
<evidence type="ECO:0000256" key="1">
    <source>
        <dbReference type="ARBA" id="ARBA00006815"/>
    </source>
</evidence>
<gene>
    <name evidence="5" type="primary">RL18</name>
    <name evidence="5" type="ORF">HERIO_268</name>
</gene>
<dbReference type="VEuPathDB" id="MicrosporidiaDB:A0H76_2968"/>
<dbReference type="InterPro" id="IPR021131">
    <property type="entry name" value="Ribosomal_uL15/eL18"/>
</dbReference>
<dbReference type="Pfam" id="PF17135">
    <property type="entry name" value="Ribosomal_L18"/>
    <property type="match status" value="1"/>
</dbReference>
<dbReference type="InterPro" id="IPR000039">
    <property type="entry name" value="Ribosomal_eL18"/>
</dbReference>
<dbReference type="InterPro" id="IPR036227">
    <property type="entry name" value="Ribosomal_uL15/eL18_sf"/>
</dbReference>
<organism evidence="5 6">
    <name type="scientific">Hepatospora eriocheir</name>
    <dbReference type="NCBI Taxonomy" id="1081669"/>
    <lineage>
        <taxon>Eukaryota</taxon>
        <taxon>Fungi</taxon>
        <taxon>Fungi incertae sedis</taxon>
        <taxon>Microsporidia</taxon>
        <taxon>Hepatosporidae</taxon>
        <taxon>Hepatospora</taxon>
    </lineage>
</organism>
<dbReference type="EMBL" id="LVKB01000007">
    <property type="protein sequence ID" value="ORD97871.1"/>
    <property type="molecule type" value="Genomic_DNA"/>
</dbReference>
<sequence length="195" mass="22078">MKNTLRELPFSVLGGRKKITAENPQLIKLQKFFKKVVESIEDAPLVLRKIEKRLRTTNRVRQPVKVSMIAKNEKVASGEYVAVVVAKVLDDEEILKMPPMKILALKISKSAKAKIEKNGGSVYTLDQFMKVGGSLDKLEFIAQDPNHRQSAKYWGLAPGEKGSTAYPRANNKKCKNKEKRLNVKKPMKFIPEDEE</sequence>